<reference evidence="2" key="1">
    <citation type="journal article" date="2021" name="Microbiol. Resour. Announc.">
        <title>LGAAP: Leishmaniinae Genome Assembly and Annotation Pipeline.</title>
        <authorList>
            <person name="Almutairi H."/>
            <person name="Urbaniak M.D."/>
            <person name="Bates M.D."/>
            <person name="Jariyapan N."/>
            <person name="Kwakye-Nuako G."/>
            <person name="Thomaz-Soccol V."/>
            <person name="Al-Salem W.S."/>
            <person name="Dillon R.J."/>
            <person name="Bates P.A."/>
            <person name="Gatherer D."/>
        </authorList>
    </citation>
    <scope>NUCLEOTIDE SEQUENCE [LARGE SCALE GENOMIC DNA]</scope>
</reference>
<dbReference type="AlphaFoldDB" id="A0A836G386"/>
<name>A0A836G386_9TRYP</name>
<dbReference type="GeneID" id="92511401"/>
<reference evidence="2" key="2">
    <citation type="journal article" date="2021" name="Sci. Data">
        <title>Chromosome-scale genome sequencing, assembly and annotation of six genomes from subfamily Leishmaniinae.</title>
        <authorList>
            <person name="Almutairi H."/>
            <person name="Urbaniak M.D."/>
            <person name="Bates M.D."/>
            <person name="Jariyapan N."/>
            <person name="Kwakye-Nuako G."/>
            <person name="Thomaz Soccol V."/>
            <person name="Al-Salem W.S."/>
            <person name="Dillon R.J."/>
            <person name="Bates P.A."/>
            <person name="Gatherer D."/>
        </authorList>
    </citation>
    <scope>NUCLEOTIDE SEQUENCE [LARGE SCALE GENOMIC DNA]</scope>
</reference>
<organism evidence="1 2">
    <name type="scientific">Leishmania martiniquensis</name>
    <dbReference type="NCBI Taxonomy" id="1580590"/>
    <lineage>
        <taxon>Eukaryota</taxon>
        <taxon>Discoba</taxon>
        <taxon>Euglenozoa</taxon>
        <taxon>Kinetoplastea</taxon>
        <taxon>Metakinetoplastina</taxon>
        <taxon>Trypanosomatida</taxon>
        <taxon>Trypanosomatidae</taxon>
        <taxon>Leishmaniinae</taxon>
        <taxon>Leishmania</taxon>
    </lineage>
</organism>
<dbReference type="KEGG" id="lmat:92511401"/>
<proteinExistence type="predicted"/>
<gene>
    <name evidence="1" type="ORF">LSCM1_01267</name>
</gene>
<sequence length="168" mass="19088">MSDRSSDDEDVVVLQVCANRHCQGIDDLEFDEETNQSYCGRCRALYARTETEGFRVLLSSDDLNLVKLIFDLFDRNRCGFWTYQEWNAFQEVTDRGADGPIESSSALKEFFKEEYDIEISAHGKDGAVILLVDLENMYGGYLFNNVDALVEDSEAMEDQGLLHTGVLE</sequence>
<dbReference type="Proteomes" id="UP000673552">
    <property type="component" value="Unassembled WGS sequence"/>
</dbReference>
<dbReference type="OrthoDB" id="72851at2759"/>
<accession>A0A836G386</accession>
<keyword evidence="2" id="KW-1185">Reference proteome</keyword>
<protein>
    <recommendedName>
        <fullName evidence="3">EF-hand domain-containing protein</fullName>
    </recommendedName>
</protein>
<evidence type="ECO:0000313" key="1">
    <source>
        <dbReference type="EMBL" id="KAG5467086.1"/>
    </source>
</evidence>
<dbReference type="RefSeq" id="XP_067174994.1">
    <property type="nucleotide sequence ID" value="XM_067318889.1"/>
</dbReference>
<evidence type="ECO:0000313" key="2">
    <source>
        <dbReference type="Proteomes" id="UP000673552"/>
    </source>
</evidence>
<dbReference type="EMBL" id="JAFEUZ010000035">
    <property type="protein sequence ID" value="KAG5467086.1"/>
    <property type="molecule type" value="Genomic_DNA"/>
</dbReference>
<comment type="caution">
    <text evidence="1">The sequence shown here is derived from an EMBL/GenBank/DDBJ whole genome shotgun (WGS) entry which is preliminary data.</text>
</comment>
<evidence type="ECO:0008006" key="3">
    <source>
        <dbReference type="Google" id="ProtNLM"/>
    </source>
</evidence>